<proteinExistence type="predicted"/>
<accession>A0ABR1EIP8</accession>
<organism evidence="1 2">
    <name type="scientific">Necator americanus</name>
    <name type="common">Human hookworm</name>
    <dbReference type="NCBI Taxonomy" id="51031"/>
    <lineage>
        <taxon>Eukaryota</taxon>
        <taxon>Metazoa</taxon>
        <taxon>Ecdysozoa</taxon>
        <taxon>Nematoda</taxon>
        <taxon>Chromadorea</taxon>
        <taxon>Rhabditida</taxon>
        <taxon>Rhabditina</taxon>
        <taxon>Rhabditomorpha</taxon>
        <taxon>Strongyloidea</taxon>
        <taxon>Ancylostomatidae</taxon>
        <taxon>Bunostominae</taxon>
        <taxon>Necator</taxon>
    </lineage>
</organism>
<reference evidence="1 2" key="1">
    <citation type="submission" date="2023-08" db="EMBL/GenBank/DDBJ databases">
        <title>A Necator americanus chromosomal reference genome.</title>
        <authorList>
            <person name="Ilik V."/>
            <person name="Petrzelkova K.J."/>
            <person name="Pardy F."/>
            <person name="Fuh T."/>
            <person name="Niatou-Singa F.S."/>
            <person name="Gouil Q."/>
            <person name="Baker L."/>
            <person name="Ritchie M.E."/>
            <person name="Jex A.R."/>
            <person name="Gazzola D."/>
            <person name="Li H."/>
            <person name="Toshio Fujiwara R."/>
            <person name="Zhan B."/>
            <person name="Aroian R.V."/>
            <person name="Pafco B."/>
            <person name="Schwarz E.M."/>
        </authorList>
    </citation>
    <scope>NUCLEOTIDE SEQUENCE [LARGE SCALE GENOMIC DNA]</scope>
    <source>
        <strain evidence="1 2">Aroian</strain>
        <tissue evidence="1">Whole animal</tissue>
    </source>
</reference>
<dbReference type="Proteomes" id="UP001303046">
    <property type="component" value="Unassembled WGS sequence"/>
</dbReference>
<keyword evidence="2" id="KW-1185">Reference proteome</keyword>
<dbReference type="EMBL" id="JAVFWL010000006">
    <property type="protein sequence ID" value="KAK6762560.1"/>
    <property type="molecule type" value="Genomic_DNA"/>
</dbReference>
<comment type="caution">
    <text evidence="1">The sequence shown here is derived from an EMBL/GenBank/DDBJ whole genome shotgun (WGS) entry which is preliminary data.</text>
</comment>
<gene>
    <name evidence="1" type="primary">Necator_chrX.g23493</name>
    <name evidence="1" type="ORF">RB195_023329</name>
</gene>
<sequence>MKLAGAARFDGPCDHKPLKHSAAAGFVSAAASRRTTLERSSLGAGFYCLLFALSENVKVGNLLLRLYTASLMLA</sequence>
<name>A0ABR1EIP8_NECAM</name>
<evidence type="ECO:0000313" key="1">
    <source>
        <dbReference type="EMBL" id="KAK6762560.1"/>
    </source>
</evidence>
<evidence type="ECO:0000313" key="2">
    <source>
        <dbReference type="Proteomes" id="UP001303046"/>
    </source>
</evidence>
<protein>
    <submittedName>
        <fullName evidence="1">Uncharacterized protein</fullName>
    </submittedName>
</protein>